<accession>A0A508A3F2</accession>
<name>A0A508A3F2_9GAMM</name>
<organism evidence="1 2">
    <name type="scientific">Marilutibacter maris</name>
    <dbReference type="NCBI Taxonomy" id="1605891"/>
    <lineage>
        <taxon>Bacteria</taxon>
        <taxon>Pseudomonadati</taxon>
        <taxon>Pseudomonadota</taxon>
        <taxon>Gammaproteobacteria</taxon>
        <taxon>Lysobacterales</taxon>
        <taxon>Lysobacteraceae</taxon>
        <taxon>Marilutibacter</taxon>
    </lineage>
</organism>
<dbReference type="AlphaFoldDB" id="A0A508A3F2"/>
<evidence type="ECO:0000313" key="1">
    <source>
        <dbReference type="EMBL" id="KAB8172137.1"/>
    </source>
</evidence>
<comment type="caution">
    <text evidence="1">The sequence shown here is derived from an EMBL/GenBank/DDBJ whole genome shotgun (WGS) entry which is preliminary data.</text>
</comment>
<dbReference type="Proteomes" id="UP000320431">
    <property type="component" value="Unassembled WGS sequence"/>
</dbReference>
<gene>
    <name evidence="1" type="ORF">FKV24_015390</name>
</gene>
<proteinExistence type="predicted"/>
<evidence type="ECO:0000313" key="2">
    <source>
        <dbReference type="Proteomes" id="UP000320431"/>
    </source>
</evidence>
<dbReference type="EMBL" id="VICD02000266">
    <property type="protein sequence ID" value="KAB8172137.1"/>
    <property type="molecule type" value="Genomic_DNA"/>
</dbReference>
<sequence>MTQFRRPRDGVSSPHAHIKFQNVISSTQRRMRGGHVIGALTYLGRRLVEAPPDLSLQGTLESRETTSPRLKKKSPENGLLAQG</sequence>
<reference evidence="1 2" key="1">
    <citation type="submission" date="2019-10" db="EMBL/GenBank/DDBJ databases">
        <title>Lysobacter alkalisoli sp. nov., isolated from saline-alkaline soil.</title>
        <authorList>
            <person name="Sun J.-Q."/>
        </authorList>
    </citation>
    <scope>NUCLEOTIDE SEQUENCE [LARGE SCALE GENOMIC DNA]</scope>
    <source>
        <strain evidence="1 2">KCTC 42381</strain>
    </source>
</reference>
<protein>
    <submittedName>
        <fullName evidence="1">Uncharacterized protein</fullName>
    </submittedName>
</protein>